<feature type="domain" description="SD-repeat containing protein B" evidence="5">
    <location>
        <begin position="142"/>
        <end position="229"/>
    </location>
</feature>
<comment type="caution">
    <text evidence="6">The sequence shown here is derived from an EMBL/GenBank/DDBJ whole genome shotgun (WGS) entry which is preliminary data.</text>
</comment>
<dbReference type="GO" id="GO:0005576">
    <property type="term" value="C:extracellular region"/>
    <property type="evidence" value="ECO:0007669"/>
    <property type="project" value="UniProtKB-SubCell"/>
</dbReference>
<dbReference type="PANTHER" id="PTHR23303">
    <property type="entry name" value="CARBOXYPEPTIDASE REGULATORY REGION-CONTAINING"/>
    <property type="match status" value="1"/>
</dbReference>
<protein>
    <recommendedName>
        <fullName evidence="5">SD-repeat containing protein B domain-containing protein</fullName>
    </recommendedName>
</protein>
<feature type="non-terminal residue" evidence="6">
    <location>
        <position position="520"/>
    </location>
</feature>
<feature type="region of interest" description="Disordered" evidence="4">
    <location>
        <begin position="63"/>
        <end position="134"/>
    </location>
</feature>
<keyword evidence="2" id="KW-0964">Secreted</keyword>
<feature type="domain" description="SD-repeat containing protein B" evidence="5">
    <location>
        <begin position="455"/>
        <end position="520"/>
    </location>
</feature>
<dbReference type="InterPro" id="IPR033764">
    <property type="entry name" value="Sdr_B"/>
</dbReference>
<feature type="compositionally biased region" description="Polar residues" evidence="4">
    <location>
        <begin position="121"/>
        <end position="131"/>
    </location>
</feature>
<evidence type="ECO:0000256" key="1">
    <source>
        <dbReference type="ARBA" id="ARBA00004613"/>
    </source>
</evidence>
<evidence type="ECO:0000313" key="7">
    <source>
        <dbReference type="Proteomes" id="UP000650081"/>
    </source>
</evidence>
<dbReference type="Proteomes" id="UP000650081">
    <property type="component" value="Unassembled WGS sequence"/>
</dbReference>
<dbReference type="Pfam" id="PF17210">
    <property type="entry name" value="SdrD_B"/>
    <property type="match status" value="4"/>
</dbReference>
<dbReference type="AlphaFoldDB" id="A0A923PM13"/>
<reference evidence="6" key="1">
    <citation type="submission" date="2020-08" db="EMBL/GenBank/DDBJ databases">
        <title>Lewinella bacteria from marine environments.</title>
        <authorList>
            <person name="Zhong Y."/>
        </authorList>
    </citation>
    <scope>NUCLEOTIDE SEQUENCE</scope>
    <source>
        <strain evidence="6">KCTC 42187</strain>
    </source>
</reference>
<keyword evidence="7" id="KW-1185">Reference proteome</keyword>
<keyword evidence="3" id="KW-0732">Signal</keyword>
<feature type="compositionally biased region" description="Polar residues" evidence="4">
    <location>
        <begin position="63"/>
        <end position="96"/>
    </location>
</feature>
<feature type="region of interest" description="Disordered" evidence="4">
    <location>
        <begin position="225"/>
        <end position="271"/>
    </location>
</feature>
<evidence type="ECO:0000256" key="2">
    <source>
        <dbReference type="ARBA" id="ARBA00022525"/>
    </source>
</evidence>
<feature type="compositionally biased region" description="Polar residues" evidence="4">
    <location>
        <begin position="376"/>
        <end position="409"/>
    </location>
</feature>
<accession>A0A923PM13</accession>
<comment type="subcellular location">
    <subcellularLocation>
        <location evidence="1">Secreted</location>
    </subcellularLocation>
</comment>
<dbReference type="InterPro" id="IPR051417">
    <property type="entry name" value="SDr/BOS_complex"/>
</dbReference>
<sequence>NPLEYGIAGVTVNLYFDADNNPATAPVLIETTTTDADGNYFFGNLAPGNYQVGAIALAGSPVSSTGAAVSTTPNDDTDGNSDGSATTATGQESLSGVVTLVPGTEPQGGDEAGQGGEQDDTAPQTDGNGNMTVDFGFIPTNSVGSTVFYDMNGNGQQDGPNDVAAPGVVVELYVDADGDGTPETLVGSDVTDADGSYFFPNLPNGTYQVVLPNGVEGGMASPTVDPADDNALVQNGTDQPDGSIASAPFDLAIGDNPTELDGTPGDDQDADDPANSILDANGNMTIDFGILPNMSIGSTVFYDVDNSGDQDLTNPLEYGIAGVTVNLYFDADNNPATAPVLIETTTTDADGNYFFGNLAPGNYQVGAIALAGSPVSSTGAAVSTTPNDDTDGNSDGSATTATGQESLSGVVTLVPGTEPQGGDEAGQGGEQDDTAPQTDGNGNMTVDFGFIPTNSVGSTVFYDMNGNGQQDGPNDVAAPGVVVELYVDADGDGTPETLVGSDVTDADGSYFFPNLPNGTY</sequence>
<feature type="domain" description="SD-repeat containing protein B" evidence="5">
    <location>
        <begin position="4"/>
        <end position="87"/>
    </location>
</feature>
<dbReference type="EMBL" id="JACSIT010000110">
    <property type="protein sequence ID" value="MBC6994910.1"/>
    <property type="molecule type" value="Genomic_DNA"/>
</dbReference>
<dbReference type="RefSeq" id="WP_320055164.1">
    <property type="nucleotide sequence ID" value="NZ_JACSIT010000110.1"/>
</dbReference>
<gene>
    <name evidence="6" type="ORF">H9S92_12095</name>
</gene>
<dbReference type="InterPro" id="IPR013783">
    <property type="entry name" value="Ig-like_fold"/>
</dbReference>
<dbReference type="Gene3D" id="2.60.40.10">
    <property type="entry name" value="Immunoglobulins"/>
    <property type="match status" value="4"/>
</dbReference>
<dbReference type="SUPFAM" id="SSF117074">
    <property type="entry name" value="Hypothetical protein PA1324"/>
    <property type="match status" value="4"/>
</dbReference>
<proteinExistence type="predicted"/>
<organism evidence="6 7">
    <name type="scientific">Neolewinella lacunae</name>
    <dbReference type="NCBI Taxonomy" id="1517758"/>
    <lineage>
        <taxon>Bacteria</taxon>
        <taxon>Pseudomonadati</taxon>
        <taxon>Bacteroidota</taxon>
        <taxon>Saprospiria</taxon>
        <taxon>Saprospirales</taxon>
        <taxon>Lewinellaceae</taxon>
        <taxon>Neolewinella</taxon>
    </lineage>
</organism>
<evidence type="ECO:0000256" key="3">
    <source>
        <dbReference type="ARBA" id="ARBA00022729"/>
    </source>
</evidence>
<evidence type="ECO:0000259" key="5">
    <source>
        <dbReference type="Pfam" id="PF17210"/>
    </source>
</evidence>
<feature type="region of interest" description="Disordered" evidence="4">
    <location>
        <begin position="376"/>
        <end position="445"/>
    </location>
</feature>
<feature type="non-terminal residue" evidence="6">
    <location>
        <position position="1"/>
    </location>
</feature>
<evidence type="ECO:0000256" key="4">
    <source>
        <dbReference type="SAM" id="MobiDB-lite"/>
    </source>
</evidence>
<feature type="compositionally biased region" description="Polar residues" evidence="4">
    <location>
        <begin position="434"/>
        <end position="444"/>
    </location>
</feature>
<feature type="domain" description="SD-repeat containing protein B" evidence="5">
    <location>
        <begin position="295"/>
        <end position="400"/>
    </location>
</feature>
<name>A0A923PM13_9BACT</name>
<evidence type="ECO:0000313" key="6">
    <source>
        <dbReference type="EMBL" id="MBC6994910.1"/>
    </source>
</evidence>